<reference evidence="3" key="1">
    <citation type="journal article" date="2017" name="Nat. Commun.">
        <title>The North American bullfrog draft genome provides insight into hormonal regulation of long noncoding RNA.</title>
        <authorList>
            <person name="Hammond S.A."/>
            <person name="Warren R.L."/>
            <person name="Vandervalk B.P."/>
            <person name="Kucuk E."/>
            <person name="Khan H."/>
            <person name="Gibb E.A."/>
            <person name="Pandoh P."/>
            <person name="Kirk H."/>
            <person name="Zhao Y."/>
            <person name="Jones M."/>
            <person name="Mungall A.J."/>
            <person name="Coope R."/>
            <person name="Pleasance S."/>
            <person name="Moore R.A."/>
            <person name="Holt R.A."/>
            <person name="Round J.M."/>
            <person name="Ohora S."/>
            <person name="Walle B.V."/>
            <person name="Veldhoen N."/>
            <person name="Helbing C.C."/>
            <person name="Birol I."/>
        </authorList>
    </citation>
    <scope>NUCLEOTIDE SEQUENCE [LARGE SCALE GENOMIC DNA]</scope>
</reference>
<proteinExistence type="predicted"/>
<sequence length="142" mass="15602">MANTMAERILNFTLEIIYLLTGESFPPVKSGDHLIIKVPQSLKPKGDSDRKILELTNKITDLLTGEGGLEGDVMDDQKSLSSWDRTQHVPIGIKEEPDSSQGEPGVAPHNALPAQRLGSHQEPRTPCTNDRDPDLPNLGHFD</sequence>
<dbReference type="EMBL" id="KZ016932">
    <property type="protein sequence ID" value="PIO14140.1"/>
    <property type="molecule type" value="Genomic_DNA"/>
</dbReference>
<keyword evidence="3" id="KW-1185">Reference proteome</keyword>
<evidence type="ECO:0000313" key="2">
    <source>
        <dbReference type="EMBL" id="PIO14140.1"/>
    </source>
</evidence>
<organism evidence="2 3">
    <name type="scientific">Aquarana catesbeiana</name>
    <name type="common">American bullfrog</name>
    <name type="synonym">Rana catesbeiana</name>
    <dbReference type="NCBI Taxonomy" id="8400"/>
    <lineage>
        <taxon>Eukaryota</taxon>
        <taxon>Metazoa</taxon>
        <taxon>Chordata</taxon>
        <taxon>Craniata</taxon>
        <taxon>Vertebrata</taxon>
        <taxon>Euteleostomi</taxon>
        <taxon>Amphibia</taxon>
        <taxon>Batrachia</taxon>
        <taxon>Anura</taxon>
        <taxon>Neobatrachia</taxon>
        <taxon>Ranoidea</taxon>
        <taxon>Ranidae</taxon>
        <taxon>Aquarana</taxon>
    </lineage>
</organism>
<name>A0A2G9QEW2_AQUCT</name>
<dbReference type="Proteomes" id="UP000228934">
    <property type="component" value="Unassembled WGS sequence"/>
</dbReference>
<dbReference type="AlphaFoldDB" id="A0A2G9QEW2"/>
<evidence type="ECO:0000313" key="3">
    <source>
        <dbReference type="Proteomes" id="UP000228934"/>
    </source>
</evidence>
<feature type="region of interest" description="Disordered" evidence="1">
    <location>
        <begin position="65"/>
        <end position="142"/>
    </location>
</feature>
<protein>
    <submittedName>
        <fullName evidence="2">Uncharacterized protein</fullName>
    </submittedName>
</protein>
<evidence type="ECO:0000256" key="1">
    <source>
        <dbReference type="SAM" id="MobiDB-lite"/>
    </source>
</evidence>
<feature type="compositionally biased region" description="Basic and acidic residues" evidence="1">
    <location>
        <begin position="119"/>
        <end position="134"/>
    </location>
</feature>
<accession>A0A2G9QEW2</accession>
<gene>
    <name evidence="2" type="ORF">AB205_0120590</name>
</gene>